<organism evidence="3 4">
    <name type="scientific">Ilex paraguariensis</name>
    <name type="common">yerba mate</name>
    <dbReference type="NCBI Taxonomy" id="185542"/>
    <lineage>
        <taxon>Eukaryota</taxon>
        <taxon>Viridiplantae</taxon>
        <taxon>Streptophyta</taxon>
        <taxon>Embryophyta</taxon>
        <taxon>Tracheophyta</taxon>
        <taxon>Spermatophyta</taxon>
        <taxon>Magnoliopsida</taxon>
        <taxon>eudicotyledons</taxon>
        <taxon>Gunneridae</taxon>
        <taxon>Pentapetalae</taxon>
        <taxon>asterids</taxon>
        <taxon>campanulids</taxon>
        <taxon>Aquifoliales</taxon>
        <taxon>Aquifoliaceae</taxon>
        <taxon>Ilex</taxon>
    </lineage>
</organism>
<keyword evidence="4" id="KW-1185">Reference proteome</keyword>
<comment type="caution">
    <text evidence="3">The sequence shown here is derived from an EMBL/GenBank/DDBJ whole genome shotgun (WGS) entry which is preliminary data.</text>
</comment>
<evidence type="ECO:0000256" key="1">
    <source>
        <dbReference type="ARBA" id="ARBA00007535"/>
    </source>
</evidence>
<gene>
    <name evidence="3" type="ORF">ILEXP_LOCUS29306</name>
</gene>
<feature type="compositionally biased region" description="Polar residues" evidence="2">
    <location>
        <begin position="24"/>
        <end position="35"/>
    </location>
</feature>
<name>A0ABC8SU07_9AQUA</name>
<protein>
    <submittedName>
        <fullName evidence="3">Uncharacterized protein</fullName>
    </submittedName>
</protein>
<dbReference type="AlphaFoldDB" id="A0ABC8SU07"/>
<evidence type="ECO:0000256" key="2">
    <source>
        <dbReference type="SAM" id="MobiDB-lite"/>
    </source>
</evidence>
<dbReference type="Proteomes" id="UP001642360">
    <property type="component" value="Unassembled WGS sequence"/>
</dbReference>
<proteinExistence type="inferred from homology"/>
<sequence length="117" mass="12806">MLILNPNDPGFAPFVSDLEHKLSSSDGSQPITIQGSDEDRKHSPSGLLPEPSDNRPTNQTNTSKMGGSKVLPFEFRVLEICLKFVCKGLESETSTLEQEAYPALDKLSISISMLNLQ</sequence>
<dbReference type="PANTHER" id="PTHR13890">
    <property type="entry name" value="RNA SPLICING PROTEIN MRS2, MITOCHONDRIAL"/>
    <property type="match status" value="1"/>
</dbReference>
<comment type="similarity">
    <text evidence="1">Belongs to the CorA metal ion transporter (MIT) (TC 1.A.35.5) family.</text>
</comment>
<accession>A0ABC8SU07</accession>
<evidence type="ECO:0000313" key="3">
    <source>
        <dbReference type="EMBL" id="CAK9160535.1"/>
    </source>
</evidence>
<reference evidence="3 4" key="1">
    <citation type="submission" date="2024-02" db="EMBL/GenBank/DDBJ databases">
        <authorList>
            <person name="Vignale AGUSTIN F."/>
            <person name="Sosa J E."/>
            <person name="Modenutti C."/>
        </authorList>
    </citation>
    <scope>NUCLEOTIDE SEQUENCE [LARGE SCALE GENOMIC DNA]</scope>
</reference>
<feature type="compositionally biased region" description="Polar residues" evidence="2">
    <location>
        <begin position="54"/>
        <end position="65"/>
    </location>
</feature>
<feature type="region of interest" description="Disordered" evidence="2">
    <location>
        <begin position="15"/>
        <end position="67"/>
    </location>
</feature>
<dbReference type="GO" id="GO:0015095">
    <property type="term" value="F:magnesium ion transmembrane transporter activity"/>
    <property type="evidence" value="ECO:0007669"/>
    <property type="project" value="UniProtKB-ARBA"/>
</dbReference>
<evidence type="ECO:0000313" key="4">
    <source>
        <dbReference type="Proteomes" id="UP001642360"/>
    </source>
</evidence>
<dbReference type="InterPro" id="IPR039204">
    <property type="entry name" value="MRS2-like"/>
</dbReference>
<dbReference type="PANTHER" id="PTHR13890:SF29">
    <property type="entry name" value="MAGNESIUM TRANSPORTER MRS2-F"/>
    <property type="match status" value="1"/>
</dbReference>
<dbReference type="EMBL" id="CAUOFW020003536">
    <property type="protein sequence ID" value="CAK9160535.1"/>
    <property type="molecule type" value="Genomic_DNA"/>
</dbReference>
<dbReference type="Gene3D" id="1.20.58.340">
    <property type="entry name" value="Magnesium transport protein CorA, transmembrane region"/>
    <property type="match status" value="1"/>
</dbReference>